<dbReference type="InterPro" id="IPR001774">
    <property type="entry name" value="DSL"/>
</dbReference>
<feature type="domain" description="EGF-like" evidence="17">
    <location>
        <begin position="388"/>
        <end position="424"/>
    </location>
</feature>
<feature type="disulfide bond" evidence="11">
    <location>
        <begin position="452"/>
        <end position="461"/>
    </location>
</feature>
<dbReference type="FunFam" id="2.10.25.140:FF:000001">
    <property type="entry name" value="Delta-like protein"/>
    <property type="match status" value="1"/>
</dbReference>
<keyword evidence="4 13" id="KW-0812">Transmembrane</keyword>
<organism evidence="19">
    <name type="scientific">Phallusia mammillata</name>
    <dbReference type="NCBI Taxonomy" id="59560"/>
    <lineage>
        <taxon>Eukaryota</taxon>
        <taxon>Metazoa</taxon>
        <taxon>Chordata</taxon>
        <taxon>Tunicata</taxon>
        <taxon>Ascidiacea</taxon>
        <taxon>Phlebobranchia</taxon>
        <taxon>Ascidiidae</taxon>
        <taxon>Phallusia</taxon>
    </lineage>
</organism>
<dbReference type="GO" id="GO:0042063">
    <property type="term" value="P:gliogenesis"/>
    <property type="evidence" value="ECO:0007669"/>
    <property type="project" value="UniProtKB-ARBA"/>
</dbReference>
<keyword evidence="5 13" id="KW-0732">Signal</keyword>
<evidence type="ECO:0000256" key="5">
    <source>
        <dbReference type="ARBA" id="ARBA00022729"/>
    </source>
</evidence>
<evidence type="ECO:0000256" key="2">
    <source>
        <dbReference type="ARBA" id="ARBA00022473"/>
    </source>
</evidence>
<feature type="domain" description="EGF-like" evidence="17">
    <location>
        <begin position="426"/>
        <end position="462"/>
    </location>
</feature>
<feature type="domain" description="EGF-like" evidence="17">
    <location>
        <begin position="541"/>
        <end position="578"/>
    </location>
</feature>
<dbReference type="PROSITE" id="PS51051">
    <property type="entry name" value="DSL"/>
    <property type="match status" value="1"/>
</dbReference>
<dbReference type="SMART" id="SM00181">
    <property type="entry name" value="EGF"/>
    <property type="match status" value="10"/>
</dbReference>
<proteinExistence type="evidence at transcript level"/>
<feature type="disulfide bond" evidence="11">
    <location>
        <begin position="491"/>
        <end position="500"/>
    </location>
</feature>
<name>A0A6F9DAC8_9ASCI</name>
<evidence type="ECO:0000256" key="12">
    <source>
        <dbReference type="PROSITE-ProRule" id="PRU00377"/>
    </source>
</evidence>
<evidence type="ECO:0000313" key="19">
    <source>
        <dbReference type="EMBL" id="CAB3238244.1"/>
    </source>
</evidence>
<dbReference type="SMART" id="SM00179">
    <property type="entry name" value="EGF_CA"/>
    <property type="match status" value="7"/>
</dbReference>
<dbReference type="Gene3D" id="2.10.25.10">
    <property type="entry name" value="Laminin"/>
    <property type="match status" value="8"/>
</dbReference>
<dbReference type="AlphaFoldDB" id="A0A6F9DAC8"/>
<dbReference type="SUPFAM" id="SSF57184">
    <property type="entry name" value="Growth factor receptor domain"/>
    <property type="match status" value="2"/>
</dbReference>
<gene>
    <name evidence="19" type="primary">Dll1</name>
</gene>
<dbReference type="GO" id="GO:0007219">
    <property type="term" value="P:Notch signaling pathway"/>
    <property type="evidence" value="ECO:0007669"/>
    <property type="project" value="InterPro"/>
</dbReference>
<evidence type="ECO:0000256" key="6">
    <source>
        <dbReference type="ARBA" id="ARBA00022737"/>
    </source>
</evidence>
<dbReference type="FunFam" id="2.10.25.10:FF:000064">
    <property type="entry name" value="Delta-like protein"/>
    <property type="match status" value="1"/>
</dbReference>
<dbReference type="PRINTS" id="PR00010">
    <property type="entry name" value="EGFBLOOD"/>
</dbReference>
<evidence type="ECO:0000256" key="1">
    <source>
        <dbReference type="ARBA" id="ARBA00004479"/>
    </source>
</evidence>
<dbReference type="PANTHER" id="PTHR24033:SF151">
    <property type="entry name" value="NOTCH 2"/>
    <property type="match status" value="1"/>
</dbReference>
<feature type="domain" description="EGF-like" evidence="17">
    <location>
        <begin position="503"/>
        <end position="539"/>
    </location>
</feature>
<evidence type="ECO:0000256" key="11">
    <source>
        <dbReference type="PROSITE-ProRule" id="PRU00076"/>
    </source>
</evidence>
<accession>A0A6F9DAC8</accession>
<keyword evidence="3 11" id="KW-0245">EGF-like domain</keyword>
<dbReference type="Pfam" id="PF07657">
    <property type="entry name" value="MNNL"/>
    <property type="match status" value="1"/>
</dbReference>
<dbReference type="GO" id="GO:0000902">
    <property type="term" value="P:cell morphogenesis"/>
    <property type="evidence" value="ECO:0007669"/>
    <property type="project" value="UniProtKB-ARBA"/>
</dbReference>
<feature type="domain" description="EGF-like" evidence="17">
    <location>
        <begin position="464"/>
        <end position="501"/>
    </location>
</feature>
<feature type="chain" id="PRO_5026152986" description="Delta-like protein" evidence="16">
    <location>
        <begin position="30"/>
        <end position="854"/>
    </location>
</feature>
<dbReference type="InterPro" id="IPR011651">
    <property type="entry name" value="Notch_ligand_N"/>
</dbReference>
<dbReference type="SUPFAM" id="SSF57196">
    <property type="entry name" value="EGF/Laminin"/>
    <property type="match status" value="5"/>
</dbReference>
<feature type="region of interest" description="Disordered" evidence="14">
    <location>
        <begin position="759"/>
        <end position="780"/>
    </location>
</feature>
<dbReference type="GO" id="GO:0048666">
    <property type="term" value="P:neuron development"/>
    <property type="evidence" value="ECO:0007669"/>
    <property type="project" value="UniProtKB-ARBA"/>
</dbReference>
<dbReference type="PROSITE" id="PS00010">
    <property type="entry name" value="ASX_HYDROXYL"/>
    <property type="match status" value="3"/>
</dbReference>
<comment type="subcellular location">
    <subcellularLocation>
        <location evidence="1 13">Membrane</location>
        <topology evidence="1 13">Single-pass type I membrane protein</topology>
    </subcellularLocation>
</comment>
<evidence type="ECO:0000256" key="7">
    <source>
        <dbReference type="ARBA" id="ARBA00022989"/>
    </source>
</evidence>
<feature type="disulfide bond" evidence="12">
    <location>
        <begin position="198"/>
        <end position="207"/>
    </location>
</feature>
<keyword evidence="2 13" id="KW-0217">Developmental protein</keyword>
<dbReference type="FunFam" id="2.10.25.10:FF:000018">
    <property type="entry name" value="Delta-like 1"/>
    <property type="match status" value="1"/>
</dbReference>
<dbReference type="InterPro" id="IPR000742">
    <property type="entry name" value="EGF"/>
</dbReference>
<comment type="function">
    <text evidence="13">Putative Notch ligand involved in the mediation of Notch signaling.</text>
</comment>
<evidence type="ECO:0000256" key="14">
    <source>
        <dbReference type="SAM" id="MobiDB-lite"/>
    </source>
</evidence>
<feature type="signal peptide" evidence="16">
    <location>
        <begin position="1"/>
        <end position="29"/>
    </location>
</feature>
<feature type="disulfide bond" evidence="11">
    <location>
        <begin position="339"/>
        <end position="348"/>
    </location>
</feature>
<dbReference type="PANTHER" id="PTHR24033">
    <property type="entry name" value="EGF-LIKE DOMAIN-CONTAINING PROTEIN"/>
    <property type="match status" value="1"/>
</dbReference>
<evidence type="ECO:0000256" key="13">
    <source>
        <dbReference type="RuleBase" id="RU280815"/>
    </source>
</evidence>
<feature type="domain" description="EGF-like" evidence="17">
    <location>
        <begin position="311"/>
        <end position="349"/>
    </location>
</feature>
<reference evidence="19" key="1">
    <citation type="submission" date="2020-04" db="EMBL/GenBank/DDBJ databases">
        <authorList>
            <person name="Neveu A P."/>
        </authorList>
    </citation>
    <scope>NUCLEOTIDE SEQUENCE</scope>
    <source>
        <tissue evidence="19">Whole embryo</tissue>
    </source>
</reference>
<dbReference type="GO" id="GO:0005509">
    <property type="term" value="F:calcium ion binding"/>
    <property type="evidence" value="ECO:0007669"/>
    <property type="project" value="InterPro"/>
</dbReference>
<dbReference type="Pfam" id="PF12661">
    <property type="entry name" value="hEGF"/>
    <property type="match status" value="1"/>
</dbReference>
<keyword evidence="10" id="KW-0325">Glycoprotein</keyword>
<evidence type="ECO:0000256" key="4">
    <source>
        <dbReference type="ARBA" id="ARBA00022692"/>
    </source>
</evidence>
<dbReference type="Gene3D" id="2.60.40.3510">
    <property type="match status" value="1"/>
</dbReference>
<dbReference type="EMBL" id="LR784542">
    <property type="protein sequence ID" value="CAB3238244.1"/>
    <property type="molecule type" value="mRNA"/>
</dbReference>
<keyword evidence="8 13" id="KW-0472">Membrane</keyword>
<dbReference type="SMART" id="SM00051">
    <property type="entry name" value="DSL"/>
    <property type="match status" value="1"/>
</dbReference>
<dbReference type="Pfam" id="PF21700">
    <property type="entry name" value="EGF_DL_JAG"/>
    <property type="match status" value="1"/>
</dbReference>
<feature type="transmembrane region" description="Helical" evidence="15">
    <location>
        <begin position="621"/>
        <end position="644"/>
    </location>
</feature>
<feature type="domain" description="EGF-like" evidence="17">
    <location>
        <begin position="351"/>
        <end position="387"/>
    </location>
</feature>
<dbReference type="InterPro" id="IPR001881">
    <property type="entry name" value="EGF-like_Ca-bd_dom"/>
</dbReference>
<dbReference type="CDD" id="cd00054">
    <property type="entry name" value="EGF_CA"/>
    <property type="match status" value="6"/>
</dbReference>
<keyword evidence="7 13" id="KW-1133">Transmembrane helix</keyword>
<dbReference type="PROSITE" id="PS00022">
    <property type="entry name" value="EGF_1"/>
    <property type="match status" value="8"/>
</dbReference>
<dbReference type="InterPro" id="IPR018097">
    <property type="entry name" value="EGF_Ca-bd_CS"/>
</dbReference>
<keyword evidence="6 13" id="KW-0677">Repeat</keyword>
<evidence type="ECO:0000256" key="16">
    <source>
        <dbReference type="SAM" id="SignalP"/>
    </source>
</evidence>
<feature type="disulfide bond" evidence="11">
    <location>
        <begin position="568"/>
        <end position="577"/>
    </location>
</feature>
<sequence length="854" mass="95305">MESGWFTRFLAAICIFGICLLTNLSTCQASGMFELRLNRFINDEGRDRGGNCCSSKNEIREKPEHCQQPCKTAFRICLTHFQRAVDSSYKCTFGDIRTPVIGENSFDPQQTQYFQQHPIQFNFTLRWPGTFTLIVDILHVRNEGESTLLSTRGDNIIISRLIKSAAALPTLSNDRTWIAPQPYRHRDSELQYSYRVRCQPHQYGNGCSIYCQPRDDMFGHYTCNENGEKVCLPGWTGNKDRKYCTEPICMKGCHPEHGMCDRPNECKCRLGWNGTLCDQCEVLPNCKNGRCETGYQCICNPGWGGLYCNQDLNYCTNHRPCQNGALCSNTGEGSYTCACKPGYTGKDCQTEINECLSSPCTNGTQCVDLINKYQCICPNGYYGPNCDEALTCVYKPCKNDGTCLNIDGTYNCQCVDGWTGDQCENIDNDCSHNRCQNGGSCESSSSGFVCQCLNGFKGRYCQEIVNDCSISPCYNGGSCYDVAPNDYKCRCIPGFAGKQCEKNINDCLSIPCANGGVCTDLVNDYQCTCPSGFTGKDCRHNTNGCSISDPCLNGGSCNILGNEFICRCRNGFQGNRCQIVKSLMTQGSHKPLHIQDDTENQPSTRIIMVSNDQNDLNTTQWIAICLGAGILVLLLIFAATCLVYQRKKNLLPTVQTNSNNQHRFNGDVTSNHVLPQAQICVSAEKTNRSDNSFHEVCRLDMYDSQSDVVASPVSQTESKIPKRYSKCSMARSTSASEDERQIHDIGGYVVPRTTSFHASIGKTERTSSRSTHLQTPDKANNRLPTYEEACKENDALLHQIESNHTERLASPLASKNSRRSRYVSMSDEELSIVRSCDVSQMLIHSVKQQTRNVR</sequence>
<feature type="disulfide bond" evidence="12">
    <location>
        <begin position="211"/>
        <end position="223"/>
    </location>
</feature>
<protein>
    <recommendedName>
        <fullName evidence="13">Delta-like protein</fullName>
    </recommendedName>
</protein>
<feature type="disulfide bond" evidence="11">
    <location>
        <begin position="377"/>
        <end position="386"/>
    </location>
</feature>
<dbReference type="GO" id="GO:0005886">
    <property type="term" value="C:plasma membrane"/>
    <property type="evidence" value="ECO:0007669"/>
    <property type="project" value="UniProtKB-ARBA"/>
</dbReference>
<feature type="domain" description="DSL" evidence="18">
    <location>
        <begin position="196"/>
        <end position="240"/>
    </location>
</feature>
<feature type="compositionally biased region" description="Polar residues" evidence="14">
    <location>
        <begin position="768"/>
        <end position="778"/>
    </location>
</feature>
<feature type="disulfide bond" evidence="11">
    <location>
        <begin position="414"/>
        <end position="423"/>
    </location>
</feature>
<dbReference type="InterPro" id="IPR009030">
    <property type="entry name" value="Growth_fac_rcpt_cys_sf"/>
</dbReference>
<dbReference type="Gene3D" id="2.10.25.140">
    <property type="match status" value="1"/>
</dbReference>
<dbReference type="FunFam" id="2.10.25.10:FF:000004">
    <property type="entry name" value="Neurogenic locus notch 1"/>
    <property type="match status" value="1"/>
</dbReference>
<evidence type="ECO:0000256" key="10">
    <source>
        <dbReference type="ARBA" id="ARBA00023180"/>
    </source>
</evidence>
<evidence type="ECO:0000256" key="9">
    <source>
        <dbReference type="ARBA" id="ARBA00023157"/>
    </source>
</evidence>
<dbReference type="Pfam" id="PF01414">
    <property type="entry name" value="DSL"/>
    <property type="match status" value="1"/>
</dbReference>
<keyword evidence="9 11" id="KW-1015">Disulfide bond</keyword>
<dbReference type="InterPro" id="IPR000152">
    <property type="entry name" value="EGF-type_Asp/Asn_hydroxyl_site"/>
</dbReference>
<dbReference type="FunFam" id="2.10.25.10:FF:000117">
    <property type="entry name" value="Delta-like protein"/>
    <property type="match status" value="1"/>
</dbReference>
<evidence type="ECO:0000259" key="18">
    <source>
        <dbReference type="PROSITE" id="PS51051"/>
    </source>
</evidence>
<dbReference type="FunFam" id="2.10.25.10:FF:000472">
    <property type="entry name" value="Uncharacterized protein, isoform A"/>
    <property type="match status" value="1"/>
</dbReference>
<dbReference type="Pfam" id="PF00008">
    <property type="entry name" value="EGF"/>
    <property type="match status" value="6"/>
</dbReference>
<dbReference type="PROSITE" id="PS01187">
    <property type="entry name" value="EGF_CA"/>
    <property type="match status" value="2"/>
</dbReference>
<dbReference type="GO" id="GO:0048018">
    <property type="term" value="F:receptor ligand activity"/>
    <property type="evidence" value="ECO:0007669"/>
    <property type="project" value="UniProtKB-ARBA"/>
</dbReference>
<feature type="disulfide bond" evidence="11">
    <location>
        <begin position="529"/>
        <end position="538"/>
    </location>
</feature>
<comment type="caution">
    <text evidence="11">Lacks conserved residue(s) required for the propagation of feature annotation.</text>
</comment>
<evidence type="ECO:0000256" key="15">
    <source>
        <dbReference type="SAM" id="Phobius"/>
    </source>
</evidence>
<dbReference type="InterPro" id="IPR051830">
    <property type="entry name" value="NOTCH_homolog"/>
</dbReference>
<evidence type="ECO:0000259" key="17">
    <source>
        <dbReference type="PROSITE" id="PS50026"/>
    </source>
</evidence>
<dbReference type="PROSITE" id="PS50026">
    <property type="entry name" value="EGF_3"/>
    <property type="match status" value="7"/>
</dbReference>
<dbReference type="InterPro" id="IPR013032">
    <property type="entry name" value="EGF-like_CS"/>
</dbReference>
<evidence type="ECO:0000256" key="3">
    <source>
        <dbReference type="ARBA" id="ARBA00022536"/>
    </source>
</evidence>
<dbReference type="PROSITE" id="PS01186">
    <property type="entry name" value="EGF_2"/>
    <property type="match status" value="8"/>
</dbReference>
<dbReference type="FunFam" id="2.10.25.10:FF:000230">
    <property type="entry name" value="Delta-like protein"/>
    <property type="match status" value="1"/>
</dbReference>
<evidence type="ECO:0000256" key="8">
    <source>
        <dbReference type="ARBA" id="ARBA00023136"/>
    </source>
</evidence>